<protein>
    <submittedName>
        <fullName evidence="1">Uncharacterized protein</fullName>
    </submittedName>
</protein>
<name>A0A0P1B600_PLAHL</name>
<evidence type="ECO:0000313" key="1">
    <source>
        <dbReference type="EMBL" id="CEG49897.1"/>
    </source>
</evidence>
<dbReference type="AlphaFoldDB" id="A0A0P1B600"/>
<dbReference type="RefSeq" id="XP_024586266.1">
    <property type="nucleotide sequence ID" value="XM_024721137.1"/>
</dbReference>
<accession>A0A0P1B600</accession>
<evidence type="ECO:0000313" key="2">
    <source>
        <dbReference type="Proteomes" id="UP000054928"/>
    </source>
</evidence>
<keyword evidence="2" id="KW-1185">Reference proteome</keyword>
<reference evidence="2" key="1">
    <citation type="submission" date="2014-09" db="EMBL/GenBank/DDBJ databases">
        <authorList>
            <person name="Sharma Rahul"/>
            <person name="Thines Marco"/>
        </authorList>
    </citation>
    <scope>NUCLEOTIDE SEQUENCE [LARGE SCALE GENOMIC DNA]</scope>
</reference>
<sequence>MKLDQVADALITRLRKGFNTSERHLQRKVWDLRSNISNRFKVQREPKNYAFVSTQSTFRR</sequence>
<proteinExistence type="predicted"/>
<dbReference type="EMBL" id="CCYD01003101">
    <property type="protein sequence ID" value="CEG49897.1"/>
    <property type="molecule type" value="Genomic_DNA"/>
</dbReference>
<dbReference type="Proteomes" id="UP000054928">
    <property type="component" value="Unassembled WGS sequence"/>
</dbReference>
<organism evidence="1 2">
    <name type="scientific">Plasmopara halstedii</name>
    <name type="common">Downy mildew of sunflower</name>
    <dbReference type="NCBI Taxonomy" id="4781"/>
    <lineage>
        <taxon>Eukaryota</taxon>
        <taxon>Sar</taxon>
        <taxon>Stramenopiles</taxon>
        <taxon>Oomycota</taxon>
        <taxon>Peronosporomycetes</taxon>
        <taxon>Peronosporales</taxon>
        <taxon>Peronosporaceae</taxon>
        <taxon>Plasmopara</taxon>
    </lineage>
</organism>
<dbReference type="GeneID" id="36402689"/>